<feature type="transmembrane region" description="Helical" evidence="2">
    <location>
        <begin position="50"/>
        <end position="76"/>
    </location>
</feature>
<dbReference type="AlphaFoldDB" id="A0A7H0H910"/>
<accession>A0A7H0H910</accession>
<gene>
    <name evidence="3" type="ORF">H9L22_06840</name>
</gene>
<evidence type="ECO:0000313" key="4">
    <source>
        <dbReference type="Proteomes" id="UP000516117"/>
    </source>
</evidence>
<evidence type="ECO:0000313" key="3">
    <source>
        <dbReference type="EMBL" id="QNP57026.1"/>
    </source>
</evidence>
<feature type="region of interest" description="Disordered" evidence="1">
    <location>
        <begin position="1"/>
        <end position="40"/>
    </location>
</feature>
<sequence>MKRRPQPTRGRLPPGSGWPNGSGRQHEGSGAHHGEPGRPVLAPRATVSTVGFVGIVLGLITIGLAGVMVVSTSVGAQSRDLTRLRREATHLSYERAALESQLQRRSSANSIALSASQLGMVPNPYPAFINLADGTVSGDPTPVTGNELPYLHGQATAPEPKPTPEPITPVDPDPQEPVTAAAGDTAADATTADTPAETADSPAEGA</sequence>
<evidence type="ECO:0000256" key="1">
    <source>
        <dbReference type="SAM" id="MobiDB-lite"/>
    </source>
</evidence>
<dbReference type="RefSeq" id="WP_187722125.1">
    <property type="nucleotide sequence ID" value="NZ_CP060789.1"/>
</dbReference>
<keyword evidence="2" id="KW-0812">Transmembrane</keyword>
<name>A0A7H0H910_9ACTN</name>
<keyword evidence="2" id="KW-1133">Transmembrane helix</keyword>
<keyword evidence="2" id="KW-0472">Membrane</keyword>
<feature type="region of interest" description="Disordered" evidence="1">
    <location>
        <begin position="139"/>
        <end position="206"/>
    </location>
</feature>
<protein>
    <recommendedName>
        <fullName evidence="5">Cell division protein FtsL</fullName>
    </recommendedName>
</protein>
<dbReference type="EMBL" id="CP060789">
    <property type="protein sequence ID" value="QNP57026.1"/>
    <property type="molecule type" value="Genomic_DNA"/>
</dbReference>
<feature type="compositionally biased region" description="Low complexity" evidence="1">
    <location>
        <begin position="179"/>
        <end position="200"/>
    </location>
</feature>
<feature type="compositionally biased region" description="Pro residues" evidence="1">
    <location>
        <begin position="159"/>
        <end position="172"/>
    </location>
</feature>
<proteinExistence type="predicted"/>
<organism evidence="3 4">
    <name type="scientific">Tessaracoccus defluvii</name>
    <dbReference type="NCBI Taxonomy" id="1285901"/>
    <lineage>
        <taxon>Bacteria</taxon>
        <taxon>Bacillati</taxon>
        <taxon>Actinomycetota</taxon>
        <taxon>Actinomycetes</taxon>
        <taxon>Propionibacteriales</taxon>
        <taxon>Propionibacteriaceae</taxon>
        <taxon>Tessaracoccus</taxon>
    </lineage>
</organism>
<evidence type="ECO:0008006" key="5">
    <source>
        <dbReference type="Google" id="ProtNLM"/>
    </source>
</evidence>
<dbReference type="KEGG" id="tdf:H9L22_06840"/>
<feature type="compositionally biased region" description="Basic and acidic residues" evidence="1">
    <location>
        <begin position="24"/>
        <end position="36"/>
    </location>
</feature>
<evidence type="ECO:0000256" key="2">
    <source>
        <dbReference type="SAM" id="Phobius"/>
    </source>
</evidence>
<reference evidence="3 4" key="1">
    <citation type="submission" date="2020-08" db="EMBL/GenBank/DDBJ databases">
        <title>Genome sequence of Tessaracoccus defluvii JCM 17540T.</title>
        <authorList>
            <person name="Hyun D.-W."/>
            <person name="Bae J.-W."/>
        </authorList>
    </citation>
    <scope>NUCLEOTIDE SEQUENCE [LARGE SCALE GENOMIC DNA]</scope>
    <source>
        <strain evidence="3 4">JCM 17540</strain>
    </source>
</reference>
<dbReference type="Proteomes" id="UP000516117">
    <property type="component" value="Chromosome"/>
</dbReference>
<keyword evidence="4" id="KW-1185">Reference proteome</keyword>